<name>A0A8J3MVM5_9CHLR</name>
<dbReference type="AlphaFoldDB" id="A0A8J3MVM5"/>
<dbReference type="EMBL" id="BNJF01000003">
    <property type="protein sequence ID" value="GHO47818.1"/>
    <property type="molecule type" value="Genomic_DNA"/>
</dbReference>
<comment type="caution">
    <text evidence="1">The sequence shown here is derived from an EMBL/GenBank/DDBJ whole genome shotgun (WGS) entry which is preliminary data.</text>
</comment>
<keyword evidence="2" id="KW-1185">Reference proteome</keyword>
<dbReference type="Proteomes" id="UP000612362">
    <property type="component" value="Unassembled WGS sequence"/>
</dbReference>
<evidence type="ECO:0000313" key="2">
    <source>
        <dbReference type="Proteomes" id="UP000612362"/>
    </source>
</evidence>
<accession>A0A8J3MVM5</accession>
<sequence length="54" mass="6045">MNLLCVPNIDLKRSKEKEQAMYEADREHTSKAAYSIGLTFRASQKATCDLVVAV</sequence>
<proteinExistence type="predicted"/>
<organism evidence="1 2">
    <name type="scientific">Ktedonospora formicarum</name>
    <dbReference type="NCBI Taxonomy" id="2778364"/>
    <lineage>
        <taxon>Bacteria</taxon>
        <taxon>Bacillati</taxon>
        <taxon>Chloroflexota</taxon>
        <taxon>Ktedonobacteria</taxon>
        <taxon>Ktedonobacterales</taxon>
        <taxon>Ktedonobacteraceae</taxon>
        <taxon>Ktedonospora</taxon>
    </lineage>
</organism>
<reference evidence="1" key="1">
    <citation type="submission" date="2020-10" db="EMBL/GenBank/DDBJ databases">
        <title>Taxonomic study of unclassified bacteria belonging to the class Ktedonobacteria.</title>
        <authorList>
            <person name="Yabe S."/>
            <person name="Wang C.M."/>
            <person name="Zheng Y."/>
            <person name="Sakai Y."/>
            <person name="Cavaletti L."/>
            <person name="Monciardini P."/>
            <person name="Donadio S."/>
        </authorList>
    </citation>
    <scope>NUCLEOTIDE SEQUENCE</scope>
    <source>
        <strain evidence="1">SOSP1-1</strain>
    </source>
</reference>
<gene>
    <name evidence="1" type="ORF">KSX_59810</name>
</gene>
<protein>
    <submittedName>
        <fullName evidence="1">Uncharacterized protein</fullName>
    </submittedName>
</protein>
<evidence type="ECO:0000313" key="1">
    <source>
        <dbReference type="EMBL" id="GHO47818.1"/>
    </source>
</evidence>